<dbReference type="InterPro" id="IPR004107">
    <property type="entry name" value="Integrase_SAM-like_N"/>
</dbReference>
<feature type="domain" description="Core-binding (CB)" evidence="11">
    <location>
        <begin position="1"/>
        <end position="87"/>
    </location>
</feature>
<dbReference type="Gene3D" id="1.10.150.130">
    <property type="match status" value="1"/>
</dbReference>
<dbReference type="InterPro" id="IPR050090">
    <property type="entry name" value="Tyrosine_recombinase_XerCD"/>
</dbReference>
<keyword evidence="4 9" id="KW-0159">Chromosome partition</keyword>
<dbReference type="SUPFAM" id="SSF56349">
    <property type="entry name" value="DNA breaking-rejoining enzymes"/>
    <property type="match status" value="1"/>
</dbReference>
<dbReference type="PROSITE" id="PS51898">
    <property type="entry name" value="TYR_RECOMBINASE"/>
    <property type="match status" value="1"/>
</dbReference>
<evidence type="ECO:0000313" key="13">
    <source>
        <dbReference type="Proteomes" id="UP000245468"/>
    </source>
</evidence>
<dbReference type="AlphaFoldDB" id="A0A2S2DVV1"/>
<comment type="subcellular location">
    <subcellularLocation>
        <location evidence="1 9">Cytoplasm</location>
    </subcellularLocation>
</comment>
<dbReference type="GO" id="GO:0051301">
    <property type="term" value="P:cell division"/>
    <property type="evidence" value="ECO:0007669"/>
    <property type="project" value="UniProtKB-KW"/>
</dbReference>
<dbReference type="InterPro" id="IPR044068">
    <property type="entry name" value="CB"/>
</dbReference>
<comment type="subunit">
    <text evidence="9">Forms a cyclic heterotetrameric complex composed of two molecules of XerC and two molecules of XerD.</text>
</comment>
<dbReference type="Pfam" id="PF02899">
    <property type="entry name" value="Phage_int_SAM_1"/>
    <property type="match status" value="1"/>
</dbReference>
<evidence type="ECO:0000256" key="6">
    <source>
        <dbReference type="ARBA" id="ARBA00023125"/>
    </source>
</evidence>
<dbReference type="GO" id="GO:0007059">
    <property type="term" value="P:chromosome segregation"/>
    <property type="evidence" value="ECO:0007669"/>
    <property type="project" value="UniProtKB-UniRule"/>
</dbReference>
<dbReference type="HAMAP" id="MF_01808">
    <property type="entry name" value="Recomb_XerC_XerD"/>
    <property type="match status" value="1"/>
</dbReference>
<feature type="domain" description="Tyr recombinase" evidence="10">
    <location>
        <begin position="108"/>
        <end position="286"/>
    </location>
</feature>
<keyword evidence="5 9" id="KW-0229">DNA integration</keyword>
<gene>
    <name evidence="9" type="primary">xerC</name>
    <name evidence="12" type="ORF">HME7025_01679</name>
</gene>
<feature type="active site" evidence="9">
    <location>
        <position position="241"/>
    </location>
</feature>
<dbReference type="KEGG" id="psez:HME7025_01679"/>
<accession>A0A2S2DVV1</accession>
<keyword evidence="3 9" id="KW-0132">Cell division</keyword>
<protein>
    <recommendedName>
        <fullName evidence="9">Tyrosine recombinase XerC</fullName>
    </recommendedName>
</protein>
<evidence type="ECO:0000256" key="9">
    <source>
        <dbReference type="HAMAP-Rule" id="MF_01808"/>
    </source>
</evidence>
<comment type="similarity">
    <text evidence="9">Belongs to the 'phage' integrase family. XerC subfamily.</text>
</comment>
<dbReference type="InterPro" id="IPR002104">
    <property type="entry name" value="Integrase_catalytic"/>
</dbReference>
<evidence type="ECO:0000256" key="8">
    <source>
        <dbReference type="ARBA" id="ARBA00023306"/>
    </source>
</evidence>
<name>A0A2S2DVV1_9BACT</name>
<evidence type="ECO:0000259" key="11">
    <source>
        <dbReference type="PROSITE" id="PS51900"/>
    </source>
</evidence>
<dbReference type="GO" id="GO:0005737">
    <property type="term" value="C:cytoplasm"/>
    <property type="evidence" value="ECO:0007669"/>
    <property type="project" value="UniProtKB-SubCell"/>
</dbReference>
<evidence type="ECO:0000256" key="1">
    <source>
        <dbReference type="ARBA" id="ARBA00004496"/>
    </source>
</evidence>
<dbReference type="EMBL" id="CP029346">
    <property type="protein sequence ID" value="AWL09531.1"/>
    <property type="molecule type" value="Genomic_DNA"/>
</dbReference>
<evidence type="ECO:0000256" key="3">
    <source>
        <dbReference type="ARBA" id="ARBA00022618"/>
    </source>
</evidence>
<dbReference type="GO" id="GO:0003677">
    <property type="term" value="F:DNA binding"/>
    <property type="evidence" value="ECO:0007669"/>
    <property type="project" value="UniProtKB-UniRule"/>
</dbReference>
<evidence type="ECO:0000256" key="4">
    <source>
        <dbReference type="ARBA" id="ARBA00022829"/>
    </source>
</evidence>
<feature type="active site" description="O-(3'-phospho-DNA)-tyrosine intermediate" evidence="9">
    <location>
        <position position="273"/>
    </location>
</feature>
<dbReference type="PROSITE" id="PS51900">
    <property type="entry name" value="CB"/>
    <property type="match status" value="1"/>
</dbReference>
<organism evidence="12 13">
    <name type="scientific">Aquirufa nivalisilvae</name>
    <dbReference type="NCBI Taxonomy" id="2516557"/>
    <lineage>
        <taxon>Bacteria</taxon>
        <taxon>Pseudomonadati</taxon>
        <taxon>Bacteroidota</taxon>
        <taxon>Cytophagia</taxon>
        <taxon>Cytophagales</taxon>
        <taxon>Flectobacillaceae</taxon>
        <taxon>Aquirufa</taxon>
    </lineage>
</organism>
<keyword evidence="13" id="KW-1185">Reference proteome</keyword>
<evidence type="ECO:0000256" key="5">
    <source>
        <dbReference type="ARBA" id="ARBA00022908"/>
    </source>
</evidence>
<evidence type="ECO:0000313" key="12">
    <source>
        <dbReference type="EMBL" id="AWL09531.1"/>
    </source>
</evidence>
<dbReference type="GO" id="GO:0009037">
    <property type="term" value="F:tyrosine-based site-specific recombinase activity"/>
    <property type="evidence" value="ECO:0007669"/>
    <property type="project" value="UniProtKB-UniRule"/>
</dbReference>
<dbReference type="RefSeq" id="WP_109323209.1">
    <property type="nucleotide sequence ID" value="NZ_CP029346.1"/>
</dbReference>
<feature type="active site" evidence="9">
    <location>
        <position position="149"/>
    </location>
</feature>
<dbReference type="Pfam" id="PF00589">
    <property type="entry name" value="Phage_integrase"/>
    <property type="match status" value="1"/>
</dbReference>
<keyword evidence="2 9" id="KW-0963">Cytoplasm</keyword>
<dbReference type="PANTHER" id="PTHR30349">
    <property type="entry name" value="PHAGE INTEGRASE-RELATED"/>
    <property type="match status" value="1"/>
</dbReference>
<dbReference type="InterPro" id="IPR011010">
    <property type="entry name" value="DNA_brk_join_enz"/>
</dbReference>
<evidence type="ECO:0000259" key="10">
    <source>
        <dbReference type="PROSITE" id="PS51898"/>
    </source>
</evidence>
<comment type="function">
    <text evidence="9">Site-specific tyrosine recombinase, which acts by catalyzing the cutting and rejoining of the recombining DNA molecules. The XerC-XerD complex is essential to convert dimers of the bacterial chromosome into monomers to permit their segregation at cell division. It also contributes to the segregational stability of plasmids.</text>
</comment>
<evidence type="ECO:0000256" key="7">
    <source>
        <dbReference type="ARBA" id="ARBA00023172"/>
    </source>
</evidence>
<dbReference type="Proteomes" id="UP000245468">
    <property type="component" value="Chromosome"/>
</dbReference>
<keyword evidence="7 9" id="KW-0233">DNA recombination</keyword>
<dbReference type="InterPro" id="IPR013762">
    <property type="entry name" value="Integrase-like_cat_sf"/>
</dbReference>
<feature type="active site" evidence="9">
    <location>
        <position position="264"/>
    </location>
</feature>
<dbReference type="OrthoDB" id="9801717at2"/>
<dbReference type="PANTHER" id="PTHR30349:SF77">
    <property type="entry name" value="TYROSINE RECOMBINASE XERC"/>
    <property type="match status" value="1"/>
</dbReference>
<dbReference type="GO" id="GO:0006313">
    <property type="term" value="P:DNA transposition"/>
    <property type="evidence" value="ECO:0007669"/>
    <property type="project" value="UniProtKB-UniRule"/>
</dbReference>
<feature type="active site" evidence="9">
    <location>
        <position position="173"/>
    </location>
</feature>
<dbReference type="Gene3D" id="1.10.443.10">
    <property type="entry name" value="Intergrase catalytic core"/>
    <property type="match status" value="1"/>
</dbReference>
<sequence>MNSDVVNFFLEHLSVERRCSPHTITSYATDLNQFSLFLKEQHDSLPLTQVSSSQIRLWMVHLSENSIENRSINRKLASLRTFYKFLLQKDRIQENPLLPIRTVKTRKKLPQFLRESEMAEIPRMAETNQDFATIRDHLILYLLYGTGMRLAELISLQKSHINQAQGTLRVLGKRNKERIIPIPSFLLQLIQQYLTLCPFDSPHLIIDNKGKPVYPMMVQRLVKKQLGEISTLEKLSPHVLRHTYATHLLNNGADLNAIKELLGHANLAATQVYTHNSMEKIKEIYAQAHPKA</sequence>
<evidence type="ECO:0000256" key="2">
    <source>
        <dbReference type="ARBA" id="ARBA00022490"/>
    </source>
</evidence>
<feature type="active site" evidence="9">
    <location>
        <position position="238"/>
    </location>
</feature>
<dbReference type="InterPro" id="IPR010998">
    <property type="entry name" value="Integrase_recombinase_N"/>
</dbReference>
<keyword evidence="6 9" id="KW-0238">DNA-binding</keyword>
<keyword evidence="8 9" id="KW-0131">Cell cycle</keyword>
<dbReference type="InterPro" id="IPR023009">
    <property type="entry name" value="Tyrosine_recombinase_XerC/XerD"/>
</dbReference>
<reference evidence="13" key="1">
    <citation type="submission" date="2018-05" db="EMBL/GenBank/DDBJ databases">
        <title>Pseudarcicella sp. HME7025 Genome sequencing and assembly.</title>
        <authorList>
            <person name="Kim H."/>
            <person name="Kang H."/>
            <person name="Joh K."/>
        </authorList>
    </citation>
    <scope>NUCLEOTIDE SEQUENCE [LARGE SCALE GENOMIC DNA]</scope>
    <source>
        <strain evidence="13">HME7025</strain>
    </source>
</reference>
<proteinExistence type="inferred from homology"/>